<dbReference type="EMBL" id="BMCS01000003">
    <property type="protein sequence ID" value="GGF39215.1"/>
    <property type="molecule type" value="Genomic_DNA"/>
</dbReference>
<dbReference type="Pfam" id="PF16945">
    <property type="entry name" value="Phage_r1t_holin"/>
    <property type="match status" value="1"/>
</dbReference>
<dbReference type="InterPro" id="IPR020109">
    <property type="entry name" value="Holin_r1t"/>
</dbReference>
<dbReference type="RefSeq" id="WP_229705338.1">
    <property type="nucleotide sequence ID" value="NZ_BMCS01000003.1"/>
</dbReference>
<feature type="compositionally biased region" description="Polar residues" evidence="1">
    <location>
        <begin position="62"/>
        <end position="75"/>
    </location>
</feature>
<gene>
    <name evidence="2" type="ORF">GCM10007298_38640</name>
</gene>
<protein>
    <recommendedName>
        <fullName evidence="4">Holin</fullName>
    </recommendedName>
</protein>
<dbReference type="Proteomes" id="UP000632454">
    <property type="component" value="Unassembled WGS sequence"/>
</dbReference>
<evidence type="ECO:0000313" key="2">
    <source>
        <dbReference type="EMBL" id="GGF39215.1"/>
    </source>
</evidence>
<evidence type="ECO:0000313" key="3">
    <source>
        <dbReference type="Proteomes" id="UP000632454"/>
    </source>
</evidence>
<comment type="caution">
    <text evidence="2">The sequence shown here is derived from an EMBL/GenBank/DDBJ whole genome shotgun (WGS) entry which is preliminary data.</text>
</comment>
<name>A0ABQ1V4Z2_9NOCA</name>
<accession>A0ABQ1V4Z2</accession>
<sequence>MTMFTVKFWKDAAERLIKTAAQAALGVVVTAPVADLAGIDWKATLSLILVPAVASLLTSVISSGKGNPESASLVQPATGRDL</sequence>
<reference evidence="3" key="1">
    <citation type="journal article" date="2019" name="Int. J. Syst. Evol. Microbiol.">
        <title>The Global Catalogue of Microorganisms (GCM) 10K type strain sequencing project: providing services to taxonomists for standard genome sequencing and annotation.</title>
        <authorList>
            <consortium name="The Broad Institute Genomics Platform"/>
            <consortium name="The Broad Institute Genome Sequencing Center for Infectious Disease"/>
            <person name="Wu L."/>
            <person name="Ma J."/>
        </authorList>
    </citation>
    <scope>NUCLEOTIDE SEQUENCE [LARGE SCALE GENOMIC DNA]</scope>
    <source>
        <strain evidence="3">CCM 7855</strain>
    </source>
</reference>
<keyword evidence="3" id="KW-1185">Reference proteome</keyword>
<organism evidence="2 3">
    <name type="scientific">Williamsia phyllosphaerae</name>
    <dbReference type="NCBI Taxonomy" id="885042"/>
    <lineage>
        <taxon>Bacteria</taxon>
        <taxon>Bacillati</taxon>
        <taxon>Actinomycetota</taxon>
        <taxon>Actinomycetes</taxon>
        <taxon>Mycobacteriales</taxon>
        <taxon>Nocardiaceae</taxon>
        <taxon>Williamsia</taxon>
    </lineage>
</organism>
<feature type="region of interest" description="Disordered" evidence="1">
    <location>
        <begin position="62"/>
        <end position="82"/>
    </location>
</feature>
<evidence type="ECO:0000256" key="1">
    <source>
        <dbReference type="SAM" id="MobiDB-lite"/>
    </source>
</evidence>
<proteinExistence type="predicted"/>
<evidence type="ECO:0008006" key="4">
    <source>
        <dbReference type="Google" id="ProtNLM"/>
    </source>
</evidence>